<dbReference type="GeneID" id="23462209"/>
<organism evidence="2 3">
    <name type="scientific">Pandoravirus inopinatum</name>
    <dbReference type="NCBI Taxonomy" id="1605721"/>
    <lineage>
        <taxon>Viruses</taxon>
        <taxon>Pandoravirus</taxon>
    </lineage>
</organism>
<sequence>MEALPDELVAHVFAFLPCVVLLGRTSVVCVRWRRIASDAAAIGRRPCVSHWPTPDWLHGPAAAAGHHQCLVRADERGQVPGPDTLAEAVRSGHRQCIAHCALYAGQDITGAHTAAVESGDVDRFQFVIQCTRSPWHLLDDLPHVAASAGHLDMLAHLHQSGHDMWGVCGAAAAGGHLACLAYGRKHGCRWDTYDYANAAAVGHLGVLCYMEDNGLAPHPDAMALAVSKGHLGVIVHLVERGHPLHDRACDDAAMSGRVDVLEYVRSRGCPWTEATCASAAAAGHIDMLVHLVKQGCLWDAQTCAAAAAHGHLEVLTYARDSGCPWDARTTHLAAQHGHMACLEYACERGCPIDSGALAGAAKRGKEACFHYAHDLACPLATSHSTFQCYLQHMVSGDDVVLGMPYRRDAGHAFWRPD</sequence>
<dbReference type="Proteomes" id="UP000202511">
    <property type="component" value="Segment"/>
</dbReference>
<dbReference type="InterPro" id="IPR052050">
    <property type="entry name" value="SecEffector_AnkRepeat"/>
</dbReference>
<dbReference type="PANTHER" id="PTHR46586">
    <property type="entry name" value="ANKYRIN REPEAT-CONTAINING PROTEIN"/>
    <property type="match status" value="1"/>
</dbReference>
<reference evidence="2 3" key="1">
    <citation type="journal article" date="2015" name="Parasitol. Res.">
        <title>Viruses in close associations with free-living amoebae.</title>
        <authorList>
            <person name="Scheid P."/>
        </authorList>
    </citation>
    <scope>NUCLEOTIDE SEQUENCE [LARGE SCALE GENOMIC DNA]</scope>
    <source>
        <strain evidence="2">KlaHel</strain>
    </source>
</reference>
<dbReference type="OrthoDB" id="9388at10239"/>
<dbReference type="Pfam" id="PF12937">
    <property type="entry name" value="F-box-like"/>
    <property type="match status" value="1"/>
</dbReference>
<evidence type="ECO:0000259" key="1">
    <source>
        <dbReference type="PROSITE" id="PS50181"/>
    </source>
</evidence>
<dbReference type="InterPro" id="IPR036770">
    <property type="entry name" value="Ankyrin_rpt-contain_sf"/>
</dbReference>
<feature type="domain" description="F-box" evidence="1">
    <location>
        <begin position="1"/>
        <end position="45"/>
    </location>
</feature>
<proteinExistence type="predicted"/>
<dbReference type="InterPro" id="IPR036047">
    <property type="entry name" value="F-box-like_dom_sf"/>
</dbReference>
<dbReference type="InterPro" id="IPR001810">
    <property type="entry name" value="F-box_dom"/>
</dbReference>
<protein>
    <submittedName>
        <fullName evidence="2">Ankyrin repeat protein</fullName>
    </submittedName>
</protein>
<dbReference type="Gene3D" id="1.25.40.20">
    <property type="entry name" value="Ankyrin repeat-containing domain"/>
    <property type="match status" value="2"/>
</dbReference>
<dbReference type="SUPFAM" id="SSF81383">
    <property type="entry name" value="F-box domain"/>
    <property type="match status" value="1"/>
</dbReference>
<dbReference type="SUPFAM" id="SSF48403">
    <property type="entry name" value="Ankyrin repeat"/>
    <property type="match status" value="1"/>
</dbReference>
<dbReference type="KEGG" id="vg:23462209"/>
<evidence type="ECO:0000313" key="3">
    <source>
        <dbReference type="Proteomes" id="UP000202511"/>
    </source>
</evidence>
<evidence type="ECO:0000313" key="2">
    <source>
        <dbReference type="EMBL" id="AJF97292.1"/>
    </source>
</evidence>
<dbReference type="RefSeq" id="YP_009119527.1">
    <property type="nucleotide sequence ID" value="NC_026440.1"/>
</dbReference>
<accession>A0A0B5JCE9</accession>
<dbReference type="PANTHER" id="PTHR46586:SF3">
    <property type="entry name" value="ANKYRIN REPEAT-CONTAINING PROTEIN"/>
    <property type="match status" value="1"/>
</dbReference>
<dbReference type="EMBL" id="KP136319">
    <property type="protein sequence ID" value="AJF97292.1"/>
    <property type="molecule type" value="Genomic_DNA"/>
</dbReference>
<dbReference type="PROSITE" id="PS50181">
    <property type="entry name" value="FBOX"/>
    <property type="match status" value="1"/>
</dbReference>
<name>A0A0B5JCE9_9VIRU</name>
<dbReference type="Gene3D" id="1.20.1280.50">
    <property type="match status" value="1"/>
</dbReference>